<proteinExistence type="predicted"/>
<comment type="caution">
    <text evidence="7">The sequence shown here is derived from an EMBL/GenBank/DDBJ whole genome shotgun (WGS) entry which is preliminary data.</text>
</comment>
<comment type="subcellular location">
    <subcellularLocation>
        <location evidence="1">Membrane</location>
        <topology evidence="1">Multi-pass membrane protein</topology>
    </subcellularLocation>
</comment>
<dbReference type="PANTHER" id="PTHR30474:SF1">
    <property type="entry name" value="PEPTIDOGLYCAN GLYCOSYLTRANSFERASE MRDB"/>
    <property type="match status" value="1"/>
</dbReference>
<dbReference type="PANTHER" id="PTHR30474">
    <property type="entry name" value="CELL CYCLE PROTEIN"/>
    <property type="match status" value="1"/>
</dbReference>
<protein>
    <submittedName>
        <fullName evidence="7">FtsW/RodA/SpoVE family cell cycle protein</fullName>
    </submittedName>
</protein>
<keyword evidence="2 6" id="KW-0812">Transmembrane</keyword>
<name>A0ABT7UP82_9FIRM</name>
<feature type="transmembrane region" description="Helical" evidence="6">
    <location>
        <begin position="328"/>
        <end position="350"/>
    </location>
</feature>
<dbReference type="InterPro" id="IPR001182">
    <property type="entry name" value="FtsW/RodA"/>
</dbReference>
<keyword evidence="8" id="KW-1185">Reference proteome</keyword>
<feature type="transmembrane region" description="Helical" evidence="6">
    <location>
        <begin position="362"/>
        <end position="387"/>
    </location>
</feature>
<evidence type="ECO:0000256" key="4">
    <source>
        <dbReference type="ARBA" id="ARBA00022989"/>
    </source>
</evidence>
<feature type="transmembrane region" description="Helical" evidence="6">
    <location>
        <begin position="186"/>
        <end position="203"/>
    </location>
</feature>
<feature type="transmembrane region" description="Helical" evidence="6">
    <location>
        <begin position="14"/>
        <end position="36"/>
    </location>
</feature>
<feature type="transmembrane region" description="Helical" evidence="6">
    <location>
        <begin position="293"/>
        <end position="316"/>
    </location>
</feature>
<evidence type="ECO:0000313" key="8">
    <source>
        <dbReference type="Proteomes" id="UP001529380"/>
    </source>
</evidence>
<feature type="transmembrane region" description="Helical" evidence="6">
    <location>
        <begin position="208"/>
        <end position="226"/>
    </location>
</feature>
<dbReference type="RefSeq" id="WP_289599409.1">
    <property type="nucleotide sequence ID" value="NZ_JAUDCL010000006.1"/>
</dbReference>
<reference evidence="7 8" key="1">
    <citation type="submission" date="2023-06" db="EMBL/GenBank/DDBJ databases">
        <title>Identification and characterization of horizontal gene transfer across gut microbiota members of farm animals based on homology search.</title>
        <authorList>
            <person name="Schwarzerova J."/>
            <person name="Nykrynova M."/>
            <person name="Jureckova K."/>
            <person name="Cejkova D."/>
            <person name="Rychlik I."/>
        </authorList>
    </citation>
    <scope>NUCLEOTIDE SEQUENCE [LARGE SCALE GENOMIC DNA]</scope>
    <source>
        <strain evidence="7 8">ET340</strain>
    </source>
</reference>
<evidence type="ECO:0000256" key="5">
    <source>
        <dbReference type="ARBA" id="ARBA00023136"/>
    </source>
</evidence>
<evidence type="ECO:0000256" key="6">
    <source>
        <dbReference type="SAM" id="Phobius"/>
    </source>
</evidence>
<feature type="transmembrane region" description="Helical" evidence="6">
    <location>
        <begin position="59"/>
        <end position="79"/>
    </location>
</feature>
<dbReference type="EMBL" id="JAUDCL010000006">
    <property type="protein sequence ID" value="MDM8200691.1"/>
    <property type="molecule type" value="Genomic_DNA"/>
</dbReference>
<evidence type="ECO:0000256" key="1">
    <source>
        <dbReference type="ARBA" id="ARBA00004141"/>
    </source>
</evidence>
<sequence>MFKIIRQYVKATDWFYLLMCVCCSVLSVLTLISIGMDNGGFAVDSFTGAITGLGNYRDVLIQAVASLLGISCAVVLSCIDYRGLAKIWPVHVSITWGLVLLTLTHLTIGPVTLGKNPGGTDNYSWIVLGPLSLQPTELAKISFILTFAMHLDNVRERINEPKVLAKLLLHILVPVGIIHIQGDDGTGIVFATIGCMMLFAAGLSWKYILSAIALGTAGLAAILTFFPDQLKGYQVDRIMALWFYPDDPQYRDIMQQQKGGRVSIGSGQIFGNGFFHNDHAYVINAQDDFIFSYLAQCVGFVGCMVVLALLFGIAIRTLATGLRSEDHIGTYICVGVFATMAWQIIINLGMNTMLLPVIGVTLPFFSAGGSSALMMYLCVGLVTSVYMHNKKRLFSD</sequence>
<evidence type="ECO:0000313" key="7">
    <source>
        <dbReference type="EMBL" id="MDM8200691.1"/>
    </source>
</evidence>
<evidence type="ECO:0000256" key="2">
    <source>
        <dbReference type="ARBA" id="ARBA00022692"/>
    </source>
</evidence>
<keyword evidence="5 6" id="KW-0472">Membrane</keyword>
<keyword evidence="4 6" id="KW-1133">Transmembrane helix</keyword>
<dbReference type="Proteomes" id="UP001529380">
    <property type="component" value="Unassembled WGS sequence"/>
</dbReference>
<evidence type="ECO:0000256" key="3">
    <source>
        <dbReference type="ARBA" id="ARBA00022960"/>
    </source>
</evidence>
<gene>
    <name evidence="7" type="ORF">QUW08_05190</name>
</gene>
<dbReference type="Pfam" id="PF01098">
    <property type="entry name" value="FTSW_RODA_SPOVE"/>
    <property type="match status" value="1"/>
</dbReference>
<feature type="transmembrane region" description="Helical" evidence="6">
    <location>
        <begin position="91"/>
        <end position="113"/>
    </location>
</feature>
<keyword evidence="3" id="KW-0133">Cell shape</keyword>
<accession>A0ABT7UP82</accession>
<organism evidence="7 8">
    <name type="scientific">Allofournierella massiliensis</name>
    <dbReference type="NCBI Taxonomy" id="1650663"/>
    <lineage>
        <taxon>Bacteria</taxon>
        <taxon>Bacillati</taxon>
        <taxon>Bacillota</taxon>
        <taxon>Clostridia</taxon>
        <taxon>Eubacteriales</taxon>
        <taxon>Oscillospiraceae</taxon>
        <taxon>Allofournierella</taxon>
    </lineage>
</organism>